<sequence>MATLAEVQPEDYTHPMVDDEDEEDEPEPEEWGARAQSAMAAYEISAQVRRFQQQGGRHPGGVAEVFGARAEILLPYDHVPPPPAEPVEASEEQTDTEGGEDFPSGVDKSAERFYYTHGGGADGFWPRCTFIRESDDDSIPTTNIGLERGQRDASRAASGVGRCGTSGDALGGSSGVPRGGCREREVTRLDSADDEEPLWLRKARLAQHGASPATEGLRRSPRPQQTLARSTSGGRHEAPTNTQHPVPETSPQGDVDSGSAMGGDLGASEYGDPTVSNVVLGLSASGTLQRDPAATQEAVPMDNDSGELDGGRRPDEEVDDGAGDPDRLAPAHSAGLGRSSHCPIGGDACGPVQGDAHVDEAGGSMLLALVLRDPSPVAHEDPSHSAEGGGGVDEEGEGGTAHDRPDPVRADMEEGQITLGLLDPVELQRVLVEDPISRGPAGSLGVGVRSPPLYTPMSPLYFGSPTSLECEKQCSESSIAVAFGARTTRIPPVTSPPPTTLLGTPTTVTDSIVERGHMSSSSSPHLDTQQSLHRPWNIVRRVDDGVSGDFTAQQARLREEQRPTPSMQTAYRILRIA</sequence>
<dbReference type="Proteomes" id="UP000265515">
    <property type="component" value="Unassembled WGS sequence"/>
</dbReference>
<feature type="region of interest" description="Disordered" evidence="1">
    <location>
        <begin position="76"/>
        <end position="109"/>
    </location>
</feature>
<dbReference type="EMBL" id="BFEA01000236">
    <property type="protein sequence ID" value="GBG76078.1"/>
    <property type="molecule type" value="Genomic_DNA"/>
</dbReference>
<feature type="region of interest" description="Disordered" evidence="1">
    <location>
        <begin position="287"/>
        <end position="342"/>
    </location>
</feature>
<protein>
    <submittedName>
        <fullName evidence="2">Uncharacterized protein</fullName>
    </submittedName>
</protein>
<feature type="compositionally biased region" description="Basic and acidic residues" evidence="1">
    <location>
        <begin position="180"/>
        <end position="191"/>
    </location>
</feature>
<evidence type="ECO:0000313" key="2">
    <source>
        <dbReference type="EMBL" id="GBG76078.1"/>
    </source>
</evidence>
<feature type="region of interest" description="Disordered" evidence="1">
    <location>
        <begin position="135"/>
        <end position="274"/>
    </location>
</feature>
<feature type="compositionally biased region" description="Polar residues" evidence="1">
    <location>
        <begin position="222"/>
        <end position="252"/>
    </location>
</feature>
<feature type="region of interest" description="Disordered" evidence="1">
    <location>
        <begin position="375"/>
        <end position="408"/>
    </location>
</feature>
<organism evidence="2 3">
    <name type="scientific">Chara braunii</name>
    <name type="common">Braun's stonewort</name>
    <dbReference type="NCBI Taxonomy" id="69332"/>
    <lineage>
        <taxon>Eukaryota</taxon>
        <taxon>Viridiplantae</taxon>
        <taxon>Streptophyta</taxon>
        <taxon>Charophyceae</taxon>
        <taxon>Charales</taxon>
        <taxon>Characeae</taxon>
        <taxon>Chara</taxon>
    </lineage>
</organism>
<feature type="region of interest" description="Disordered" evidence="1">
    <location>
        <begin position="1"/>
        <end position="36"/>
    </location>
</feature>
<keyword evidence="3" id="KW-1185">Reference proteome</keyword>
<feature type="compositionally biased region" description="Acidic residues" evidence="1">
    <location>
        <begin position="18"/>
        <end position="30"/>
    </location>
</feature>
<dbReference type="Gramene" id="GBG76078">
    <property type="protein sequence ID" value="GBG76078"/>
    <property type="gene ID" value="CBR_g21318"/>
</dbReference>
<proteinExistence type="predicted"/>
<comment type="caution">
    <text evidence="2">The sequence shown here is derived from an EMBL/GenBank/DDBJ whole genome shotgun (WGS) entry which is preliminary data.</text>
</comment>
<reference evidence="2 3" key="1">
    <citation type="journal article" date="2018" name="Cell">
        <title>The Chara Genome: Secondary Complexity and Implications for Plant Terrestrialization.</title>
        <authorList>
            <person name="Nishiyama T."/>
            <person name="Sakayama H."/>
            <person name="Vries J.D."/>
            <person name="Buschmann H."/>
            <person name="Saint-Marcoux D."/>
            <person name="Ullrich K.K."/>
            <person name="Haas F.B."/>
            <person name="Vanderstraeten L."/>
            <person name="Becker D."/>
            <person name="Lang D."/>
            <person name="Vosolsobe S."/>
            <person name="Rombauts S."/>
            <person name="Wilhelmsson P.K.I."/>
            <person name="Janitza P."/>
            <person name="Kern R."/>
            <person name="Heyl A."/>
            <person name="Rumpler F."/>
            <person name="Villalobos L.I.A.C."/>
            <person name="Clay J.M."/>
            <person name="Skokan R."/>
            <person name="Toyoda A."/>
            <person name="Suzuki Y."/>
            <person name="Kagoshima H."/>
            <person name="Schijlen E."/>
            <person name="Tajeshwar N."/>
            <person name="Catarino B."/>
            <person name="Hetherington A.J."/>
            <person name="Saltykova A."/>
            <person name="Bonnot C."/>
            <person name="Breuninger H."/>
            <person name="Symeonidi A."/>
            <person name="Radhakrishnan G.V."/>
            <person name="Van Nieuwerburgh F."/>
            <person name="Deforce D."/>
            <person name="Chang C."/>
            <person name="Karol K.G."/>
            <person name="Hedrich R."/>
            <person name="Ulvskov P."/>
            <person name="Glockner G."/>
            <person name="Delwiche C.F."/>
            <person name="Petrasek J."/>
            <person name="Van de Peer Y."/>
            <person name="Friml J."/>
            <person name="Beilby M."/>
            <person name="Dolan L."/>
            <person name="Kohara Y."/>
            <person name="Sugano S."/>
            <person name="Fujiyama A."/>
            <person name="Delaux P.-M."/>
            <person name="Quint M."/>
            <person name="TheiBen G."/>
            <person name="Hagemann M."/>
            <person name="Harholt J."/>
            <person name="Dunand C."/>
            <person name="Zachgo S."/>
            <person name="Langdale J."/>
            <person name="Maumus F."/>
            <person name="Straeten D.V.D."/>
            <person name="Gould S.B."/>
            <person name="Rensing S.A."/>
        </authorList>
    </citation>
    <scope>NUCLEOTIDE SEQUENCE [LARGE SCALE GENOMIC DNA]</scope>
    <source>
        <strain evidence="2 3">S276</strain>
    </source>
</reference>
<accession>A0A388L1F1</accession>
<gene>
    <name evidence="2" type="ORF">CBR_g21318</name>
</gene>
<evidence type="ECO:0000256" key="1">
    <source>
        <dbReference type="SAM" id="MobiDB-lite"/>
    </source>
</evidence>
<dbReference type="AlphaFoldDB" id="A0A388L1F1"/>
<feature type="compositionally biased region" description="Gly residues" evidence="1">
    <location>
        <begin position="161"/>
        <end position="178"/>
    </location>
</feature>
<evidence type="ECO:0000313" key="3">
    <source>
        <dbReference type="Proteomes" id="UP000265515"/>
    </source>
</evidence>
<name>A0A388L1F1_CHABU</name>
<feature type="compositionally biased region" description="Acidic residues" evidence="1">
    <location>
        <begin position="88"/>
        <end position="100"/>
    </location>
</feature>